<dbReference type="GO" id="GO:0003676">
    <property type="term" value="F:nucleic acid binding"/>
    <property type="evidence" value="ECO:0007669"/>
    <property type="project" value="InterPro"/>
</dbReference>
<dbReference type="AlphaFoldDB" id="A0AAV6WTF1"/>
<dbReference type="InterPro" id="IPR032675">
    <property type="entry name" value="LRR_dom_sf"/>
</dbReference>
<evidence type="ECO:0000256" key="2">
    <source>
        <dbReference type="ARBA" id="ARBA00022614"/>
    </source>
</evidence>
<sequence>MARDSAGMCLAWQRCSLARPSSVEEGECLASLEGLRLMVLHGWSNVILEGAYLSHIQKIISPQEDLSFVVRLLADSYISVCSLPFVELTIVFLIELVELVCMAAHRISCLVFALCTLSVSAQVYLSIDCGSASDSYKDENLIAWTGDDKYIQNGESHSVQTDNSISHVLDTLRVFTTRKKNCYYIDSIRRGRVLVRATFYYGNYDSKSSPPTFELQFDGNPWVTVETSSSDYVYYEVAYVMKNDSISVCVAQTNSGQFPFISAIEVRGLETFMYGVTNANYPLFLRRRVAFGSNATIRYTDDPYDRIWTPEVPNNGLLRVSSDAFFSSVTILNDIPPPAVLKHAVTAISPNSSIQLPMGLPSFETLGYINWYFSEVTRLRPNQLRSFRIFKDNESFSEPILPLYENCTQIYVFGVNASSGTTFSLVPTNDSTLPPLINAMEVFEIGNELTNGTDTKDVQGLASLQKAFAVLQDWRGDPCLPAPYTWDWIDCNNDSTPRVTTLFLGNFNLSGMLPDFSSMDALQIIDIHNNSLGGPIPDFLGTLPHLETLNLANNHFNGSVPASLLNKNGLNLVVTGNPDLCASGASCLSTSDSTRSPSARSSGSTNNVRTMFGTLIPSIIILHVWRKKH</sequence>
<keyword evidence="5" id="KW-0677">Repeat</keyword>
<reference evidence="10" key="1">
    <citation type="submission" date="2019-10" db="EMBL/GenBank/DDBJ databases">
        <authorList>
            <person name="Zhang R."/>
            <person name="Pan Y."/>
            <person name="Wang J."/>
            <person name="Ma R."/>
            <person name="Yu S."/>
        </authorList>
    </citation>
    <scope>NUCLEOTIDE SEQUENCE</scope>
    <source>
        <strain evidence="10">LA-IB0</strain>
        <tissue evidence="10">Leaf</tissue>
    </source>
</reference>
<dbReference type="PANTHER" id="PTHR45631:SF44">
    <property type="entry name" value="CARBOHYDRATE-BINDING PROTEIN OF THE ER PROTEIN"/>
    <property type="match status" value="1"/>
</dbReference>
<protein>
    <recommendedName>
        <fullName evidence="12">Malectin-like domain-containing protein</fullName>
    </recommendedName>
</protein>
<accession>A0AAV6WTF1</accession>
<feature type="domain" description="Malectin-like" evidence="8">
    <location>
        <begin position="127"/>
        <end position="444"/>
    </location>
</feature>
<dbReference type="InterPro" id="IPR024788">
    <property type="entry name" value="Malectin-like_Carb-bd_dom"/>
</dbReference>
<evidence type="ECO:0000256" key="5">
    <source>
        <dbReference type="ARBA" id="ARBA00022737"/>
    </source>
</evidence>
<keyword evidence="7" id="KW-0472">Membrane</keyword>
<proteinExistence type="predicted"/>
<organism evidence="10 11">
    <name type="scientific">Buddleja alternifolia</name>
    <dbReference type="NCBI Taxonomy" id="168488"/>
    <lineage>
        <taxon>Eukaryota</taxon>
        <taxon>Viridiplantae</taxon>
        <taxon>Streptophyta</taxon>
        <taxon>Embryophyta</taxon>
        <taxon>Tracheophyta</taxon>
        <taxon>Spermatophyta</taxon>
        <taxon>Magnoliopsida</taxon>
        <taxon>eudicotyledons</taxon>
        <taxon>Gunneridae</taxon>
        <taxon>Pentapetalae</taxon>
        <taxon>asterids</taxon>
        <taxon>lamiids</taxon>
        <taxon>Lamiales</taxon>
        <taxon>Scrophulariaceae</taxon>
        <taxon>Buddlejeae</taxon>
        <taxon>Buddleja</taxon>
    </lineage>
</organism>
<keyword evidence="4" id="KW-0732">Signal</keyword>
<comment type="caution">
    <text evidence="10">The sequence shown here is derived from an EMBL/GenBank/DDBJ whole genome shotgun (WGS) entry which is preliminary data.</text>
</comment>
<evidence type="ECO:0000256" key="3">
    <source>
        <dbReference type="ARBA" id="ARBA00022692"/>
    </source>
</evidence>
<evidence type="ECO:0000256" key="1">
    <source>
        <dbReference type="ARBA" id="ARBA00004167"/>
    </source>
</evidence>
<evidence type="ECO:0000313" key="11">
    <source>
        <dbReference type="Proteomes" id="UP000826271"/>
    </source>
</evidence>
<dbReference type="PANTHER" id="PTHR45631">
    <property type="entry name" value="OS07G0107800 PROTEIN-RELATED"/>
    <property type="match status" value="1"/>
</dbReference>
<keyword evidence="6" id="KW-1133">Transmembrane helix</keyword>
<evidence type="ECO:0000259" key="9">
    <source>
        <dbReference type="Pfam" id="PF13456"/>
    </source>
</evidence>
<dbReference type="SUPFAM" id="SSF52058">
    <property type="entry name" value="L domain-like"/>
    <property type="match status" value="1"/>
</dbReference>
<dbReference type="Pfam" id="PF13456">
    <property type="entry name" value="RVT_3"/>
    <property type="match status" value="1"/>
</dbReference>
<evidence type="ECO:0000256" key="4">
    <source>
        <dbReference type="ARBA" id="ARBA00022729"/>
    </source>
</evidence>
<dbReference type="InterPro" id="IPR002156">
    <property type="entry name" value="RNaseH_domain"/>
</dbReference>
<dbReference type="GO" id="GO:0016020">
    <property type="term" value="C:membrane"/>
    <property type="evidence" value="ECO:0007669"/>
    <property type="project" value="UniProtKB-SubCell"/>
</dbReference>
<comment type="subcellular location">
    <subcellularLocation>
        <location evidence="1">Membrane</location>
        <topology evidence="1">Single-pass membrane protein</topology>
    </subcellularLocation>
</comment>
<dbReference type="Proteomes" id="UP000826271">
    <property type="component" value="Unassembled WGS sequence"/>
</dbReference>
<dbReference type="FunFam" id="3.80.10.10:FF:000129">
    <property type="entry name" value="Leucine-rich repeat receptor-like kinase"/>
    <property type="match status" value="1"/>
</dbReference>
<evidence type="ECO:0008006" key="12">
    <source>
        <dbReference type="Google" id="ProtNLM"/>
    </source>
</evidence>
<evidence type="ECO:0000256" key="7">
    <source>
        <dbReference type="ARBA" id="ARBA00023136"/>
    </source>
</evidence>
<dbReference type="EMBL" id="WHWC01000013">
    <property type="protein sequence ID" value="KAG8371401.1"/>
    <property type="molecule type" value="Genomic_DNA"/>
</dbReference>
<evidence type="ECO:0000259" key="8">
    <source>
        <dbReference type="Pfam" id="PF12819"/>
    </source>
</evidence>
<dbReference type="InterPro" id="IPR001611">
    <property type="entry name" value="Leu-rich_rpt"/>
</dbReference>
<dbReference type="Pfam" id="PF12819">
    <property type="entry name" value="Malectin_like"/>
    <property type="match status" value="1"/>
</dbReference>
<gene>
    <name evidence="10" type="ORF">BUALT_Bualt13G0083900</name>
</gene>
<keyword evidence="11" id="KW-1185">Reference proteome</keyword>
<dbReference type="Pfam" id="PF00560">
    <property type="entry name" value="LRR_1"/>
    <property type="match status" value="2"/>
</dbReference>
<evidence type="ECO:0000313" key="10">
    <source>
        <dbReference type="EMBL" id="KAG8371401.1"/>
    </source>
</evidence>
<keyword evidence="3" id="KW-0812">Transmembrane</keyword>
<dbReference type="Gene3D" id="3.80.10.10">
    <property type="entry name" value="Ribonuclease Inhibitor"/>
    <property type="match status" value="1"/>
</dbReference>
<evidence type="ECO:0000256" key="6">
    <source>
        <dbReference type="ARBA" id="ARBA00022989"/>
    </source>
</evidence>
<feature type="domain" description="RNase H type-1" evidence="9">
    <location>
        <begin position="3"/>
        <end position="75"/>
    </location>
</feature>
<name>A0AAV6WTF1_9LAMI</name>
<keyword evidence="2" id="KW-0433">Leucine-rich repeat</keyword>
<dbReference type="GO" id="GO:0004523">
    <property type="term" value="F:RNA-DNA hybrid ribonuclease activity"/>
    <property type="evidence" value="ECO:0007669"/>
    <property type="project" value="InterPro"/>
</dbReference>